<comment type="caution">
    <text evidence="1">The sequence shown here is derived from an EMBL/GenBank/DDBJ whole genome shotgun (WGS) entry which is preliminary data.</text>
</comment>
<proteinExistence type="predicted"/>
<keyword evidence="2" id="KW-1185">Reference proteome</keyword>
<name>A0ABR2EEB9_9ROSI</name>
<gene>
    <name evidence="1" type="ORF">V6N12_042281</name>
</gene>
<organism evidence="1 2">
    <name type="scientific">Hibiscus sabdariffa</name>
    <name type="common">roselle</name>
    <dbReference type="NCBI Taxonomy" id="183260"/>
    <lineage>
        <taxon>Eukaryota</taxon>
        <taxon>Viridiplantae</taxon>
        <taxon>Streptophyta</taxon>
        <taxon>Embryophyta</taxon>
        <taxon>Tracheophyta</taxon>
        <taxon>Spermatophyta</taxon>
        <taxon>Magnoliopsida</taxon>
        <taxon>eudicotyledons</taxon>
        <taxon>Gunneridae</taxon>
        <taxon>Pentapetalae</taxon>
        <taxon>rosids</taxon>
        <taxon>malvids</taxon>
        <taxon>Malvales</taxon>
        <taxon>Malvaceae</taxon>
        <taxon>Malvoideae</taxon>
        <taxon>Hibiscus</taxon>
    </lineage>
</organism>
<reference evidence="1 2" key="1">
    <citation type="journal article" date="2024" name="G3 (Bethesda)">
        <title>Genome assembly of Hibiscus sabdariffa L. provides insights into metabolisms of medicinal natural products.</title>
        <authorList>
            <person name="Kim T."/>
        </authorList>
    </citation>
    <scope>NUCLEOTIDE SEQUENCE [LARGE SCALE GENOMIC DNA]</scope>
    <source>
        <strain evidence="1">TK-2024</strain>
        <tissue evidence="1">Old leaves</tissue>
    </source>
</reference>
<sequence length="111" mass="12506">MKLAIVNPRLDFNIDNLYAKEVFPSCTTNFPAVGNMPSKPTNHPPYLYFNPIQQVTHHSSSHPVSLECNKFNPLQHGMLNCIVFRMWSHFTGSLTGAATDNGNSNDRWSEV</sequence>
<protein>
    <submittedName>
        <fullName evidence="1">Uncharacterized protein</fullName>
    </submittedName>
</protein>
<evidence type="ECO:0000313" key="2">
    <source>
        <dbReference type="Proteomes" id="UP001472677"/>
    </source>
</evidence>
<evidence type="ECO:0000313" key="1">
    <source>
        <dbReference type="EMBL" id="KAK8558992.1"/>
    </source>
</evidence>
<dbReference type="EMBL" id="JBBPBM010000015">
    <property type="protein sequence ID" value="KAK8558992.1"/>
    <property type="molecule type" value="Genomic_DNA"/>
</dbReference>
<dbReference type="Proteomes" id="UP001472677">
    <property type="component" value="Unassembled WGS sequence"/>
</dbReference>
<accession>A0ABR2EEB9</accession>